<keyword evidence="12 20" id="KW-0460">Magnesium</keyword>
<dbReference type="InParanoid" id="A0A7R8V2Z6"/>
<sequence length="320" mass="36445">MEIYKRILGKFPQNIVFSFAYGSGVKKQLGYDNNLKKAAMVDLVFCVKNTEKWHQENLAINSSHYSAMKLLGSSWIAKYQEKLGANVYCNTLIPLPEEGIMIKYGVISEADLLADLKLWKHLYLAGRLHKPVSIITSTSESIKDALENNLLNALRCALLILPEKFTKFELFHTISNISYKGDFRMVFGENKNKVNNIVKPQVDKFYDLYLPTIDRFSKSIQLTSDADFIQDKSKDVAENHLLQLPKHLVKKIVINSRLKGSEAEILHQISSQDTYPSIVLQSLCQIVFKSSAWQSIKNIPTAGLWKSISYSWEKAVKTFT</sequence>
<evidence type="ECO:0000256" key="3">
    <source>
        <dbReference type="ARBA" id="ARBA00005119"/>
    </source>
</evidence>
<comment type="function">
    <text evidence="20">Catalyzes the conversion of phosphatidic acid (PA) to CDP-diacylglycerol (CDP-DAG), an essential intermediate in the synthesis of phosphatidylglycerol, cardiolipin and phosphatidylinositol.</text>
</comment>
<dbReference type="GO" id="GO:0005743">
    <property type="term" value="C:mitochondrial inner membrane"/>
    <property type="evidence" value="ECO:0007669"/>
    <property type="project" value="UniProtKB-SubCell"/>
</dbReference>
<dbReference type="InterPro" id="IPR015222">
    <property type="entry name" value="Tam41"/>
</dbReference>
<keyword evidence="22" id="KW-1185">Reference proteome</keyword>
<dbReference type="EC" id="2.7.7.41" evidence="6 20"/>
<evidence type="ECO:0000313" key="22">
    <source>
        <dbReference type="Proteomes" id="UP000594454"/>
    </source>
</evidence>
<accession>A0A7R8V2Z6</accession>
<name>A0A7R8V2Z6_HERIL</name>
<dbReference type="GO" id="GO:0004605">
    <property type="term" value="F:phosphatidate cytidylyltransferase activity"/>
    <property type="evidence" value="ECO:0007669"/>
    <property type="project" value="UniProtKB-UniRule"/>
</dbReference>
<keyword evidence="17 20" id="KW-1208">Phospholipid metabolism</keyword>
<evidence type="ECO:0000256" key="17">
    <source>
        <dbReference type="ARBA" id="ARBA00023264"/>
    </source>
</evidence>
<dbReference type="UniPathway" id="UPA00557">
    <property type="reaction ID" value="UER00614"/>
</dbReference>
<evidence type="ECO:0000256" key="14">
    <source>
        <dbReference type="ARBA" id="ARBA00023128"/>
    </source>
</evidence>
<dbReference type="EMBL" id="LR899014">
    <property type="protein sequence ID" value="CAD7091906.1"/>
    <property type="molecule type" value="Genomic_DNA"/>
</dbReference>
<keyword evidence="10 20" id="KW-0548">Nucleotidyltransferase</keyword>
<comment type="cofactor">
    <cofactor evidence="1 20">
        <name>Mg(2+)</name>
        <dbReference type="ChEBI" id="CHEBI:18420"/>
    </cofactor>
</comment>
<evidence type="ECO:0000256" key="6">
    <source>
        <dbReference type="ARBA" id="ARBA00012487"/>
    </source>
</evidence>
<evidence type="ECO:0000256" key="4">
    <source>
        <dbReference type="ARBA" id="ARBA00005189"/>
    </source>
</evidence>
<evidence type="ECO:0000256" key="1">
    <source>
        <dbReference type="ARBA" id="ARBA00001946"/>
    </source>
</evidence>
<dbReference type="GO" id="GO:0016024">
    <property type="term" value="P:CDP-diacylglycerol biosynthetic process"/>
    <property type="evidence" value="ECO:0007669"/>
    <property type="project" value="UniProtKB-UniRule"/>
</dbReference>
<evidence type="ECO:0000256" key="12">
    <source>
        <dbReference type="ARBA" id="ARBA00022842"/>
    </source>
</evidence>
<comment type="pathway">
    <text evidence="4">Lipid metabolism.</text>
</comment>
<evidence type="ECO:0000313" key="21">
    <source>
        <dbReference type="EMBL" id="CAD7091906.1"/>
    </source>
</evidence>
<evidence type="ECO:0000256" key="20">
    <source>
        <dbReference type="PIRNR" id="PIRNR028840"/>
    </source>
</evidence>
<evidence type="ECO:0000256" key="2">
    <source>
        <dbReference type="ARBA" id="ARBA00004443"/>
    </source>
</evidence>
<dbReference type="OrthoDB" id="341477at2759"/>
<keyword evidence="15 20" id="KW-0472">Membrane</keyword>
<evidence type="ECO:0000256" key="11">
    <source>
        <dbReference type="ARBA" id="ARBA00022792"/>
    </source>
</evidence>
<comment type="subcellular location">
    <subcellularLocation>
        <location evidence="2 20">Mitochondrion inner membrane</location>
        <topology evidence="2 20">Peripheral membrane protein</topology>
        <orientation evidence="2 20">Matrix side</orientation>
    </subcellularLocation>
</comment>
<evidence type="ECO:0000256" key="19">
    <source>
        <dbReference type="ARBA" id="ARBA00031502"/>
    </source>
</evidence>
<proteinExistence type="inferred from homology"/>
<evidence type="ECO:0000256" key="9">
    <source>
        <dbReference type="ARBA" id="ARBA00022679"/>
    </source>
</evidence>
<dbReference type="Pfam" id="PF09139">
    <property type="entry name" value="Tam41_Mmp37"/>
    <property type="match status" value="1"/>
</dbReference>
<keyword evidence="16 20" id="KW-0594">Phospholipid biosynthesis</keyword>
<comment type="pathway">
    <text evidence="3 20">Phospholipid metabolism; CDP-diacylglycerol biosynthesis; CDP-diacylglycerol from sn-glycerol 3-phosphate: step 3/3.</text>
</comment>
<evidence type="ECO:0000256" key="15">
    <source>
        <dbReference type="ARBA" id="ARBA00023136"/>
    </source>
</evidence>
<keyword evidence="13 20" id="KW-0443">Lipid metabolism</keyword>
<keyword evidence="8 20" id="KW-0444">Lipid biosynthesis</keyword>
<comment type="similarity">
    <text evidence="5 20">Belongs to the TAM41 family.</text>
</comment>
<dbReference type="OMA" id="HAENMHR"/>
<evidence type="ECO:0000256" key="5">
    <source>
        <dbReference type="ARBA" id="ARBA00005458"/>
    </source>
</evidence>
<organism evidence="21 22">
    <name type="scientific">Hermetia illucens</name>
    <name type="common">Black soldier fly</name>
    <dbReference type="NCBI Taxonomy" id="343691"/>
    <lineage>
        <taxon>Eukaryota</taxon>
        <taxon>Metazoa</taxon>
        <taxon>Ecdysozoa</taxon>
        <taxon>Arthropoda</taxon>
        <taxon>Hexapoda</taxon>
        <taxon>Insecta</taxon>
        <taxon>Pterygota</taxon>
        <taxon>Neoptera</taxon>
        <taxon>Endopterygota</taxon>
        <taxon>Diptera</taxon>
        <taxon>Brachycera</taxon>
        <taxon>Stratiomyomorpha</taxon>
        <taxon>Stratiomyidae</taxon>
        <taxon>Hermetiinae</taxon>
        <taxon>Hermetia</taxon>
    </lineage>
</organism>
<dbReference type="Proteomes" id="UP000594454">
    <property type="component" value="Chromosome 6"/>
</dbReference>
<dbReference type="GO" id="GO:0032049">
    <property type="term" value="P:cardiolipin biosynthetic process"/>
    <property type="evidence" value="ECO:0007669"/>
    <property type="project" value="UniProtKB-UniRule"/>
</dbReference>
<evidence type="ECO:0000256" key="7">
    <source>
        <dbReference type="ARBA" id="ARBA00018337"/>
    </source>
</evidence>
<protein>
    <recommendedName>
        <fullName evidence="7 20">Phosphatidate cytidylyltransferase, mitochondrial</fullName>
        <ecNumber evidence="6 20">2.7.7.41</ecNumber>
    </recommendedName>
    <alternativeName>
        <fullName evidence="18 20">CDP-diacylglycerol synthase</fullName>
    </alternativeName>
    <alternativeName>
        <fullName evidence="19 20">Mitochondrial translocator assembly and maintenance protein 41 homolog</fullName>
    </alternativeName>
</protein>
<dbReference type="PANTHER" id="PTHR13619:SF0">
    <property type="entry name" value="PHOSPHATIDATE CYTIDYLYLTRANSFERASE, MITOCHONDRIAL"/>
    <property type="match status" value="1"/>
</dbReference>
<dbReference type="AlphaFoldDB" id="A0A7R8V2Z6"/>
<dbReference type="FunCoup" id="A0A7R8V2Z6">
    <property type="interactions" value="1373"/>
</dbReference>
<evidence type="ECO:0000256" key="16">
    <source>
        <dbReference type="ARBA" id="ARBA00023209"/>
    </source>
</evidence>
<evidence type="ECO:0000256" key="18">
    <source>
        <dbReference type="ARBA" id="ARBA00029893"/>
    </source>
</evidence>
<keyword evidence="9 20" id="KW-0808">Transferase</keyword>
<dbReference type="PIRSF" id="PIRSF028840">
    <property type="entry name" value="Mmp37"/>
    <property type="match status" value="1"/>
</dbReference>
<evidence type="ECO:0000256" key="13">
    <source>
        <dbReference type="ARBA" id="ARBA00023098"/>
    </source>
</evidence>
<dbReference type="PANTHER" id="PTHR13619">
    <property type="entry name" value="PHOSPHATIDATE CYTIDYLYLTRANSFERASE, MITOCHONDRIAL"/>
    <property type="match status" value="1"/>
</dbReference>
<evidence type="ECO:0000256" key="10">
    <source>
        <dbReference type="ARBA" id="ARBA00022695"/>
    </source>
</evidence>
<comment type="catalytic activity">
    <reaction evidence="20">
        <text>a 1,2-diacyl-sn-glycero-3-phosphate + CTP + H(+) = a CDP-1,2-diacyl-sn-glycerol + diphosphate</text>
        <dbReference type="Rhea" id="RHEA:16229"/>
        <dbReference type="ChEBI" id="CHEBI:15378"/>
        <dbReference type="ChEBI" id="CHEBI:33019"/>
        <dbReference type="ChEBI" id="CHEBI:37563"/>
        <dbReference type="ChEBI" id="CHEBI:58332"/>
        <dbReference type="ChEBI" id="CHEBI:58608"/>
        <dbReference type="EC" id="2.7.7.41"/>
    </reaction>
</comment>
<keyword evidence="11 20" id="KW-0999">Mitochondrion inner membrane</keyword>
<gene>
    <name evidence="21" type="ORF">HERILL_LOCUS14304</name>
</gene>
<keyword evidence="14 20" id="KW-0496">Mitochondrion</keyword>
<reference evidence="21 22" key="1">
    <citation type="submission" date="2020-11" db="EMBL/GenBank/DDBJ databases">
        <authorList>
            <person name="Wallbank WR R."/>
            <person name="Pardo Diaz C."/>
            <person name="Kozak K."/>
            <person name="Martin S."/>
            <person name="Jiggins C."/>
            <person name="Moest M."/>
            <person name="Warren A I."/>
            <person name="Generalovic N T."/>
            <person name="Byers J.R.P. K."/>
            <person name="Montejo-Kovacevich G."/>
            <person name="Yen C E."/>
        </authorList>
    </citation>
    <scope>NUCLEOTIDE SEQUENCE [LARGE SCALE GENOMIC DNA]</scope>
</reference>
<evidence type="ECO:0000256" key="8">
    <source>
        <dbReference type="ARBA" id="ARBA00022516"/>
    </source>
</evidence>